<organism evidence="1">
    <name type="scientific">Arundo donax</name>
    <name type="common">Giant reed</name>
    <name type="synonym">Donax arundinaceus</name>
    <dbReference type="NCBI Taxonomy" id="35708"/>
    <lineage>
        <taxon>Eukaryota</taxon>
        <taxon>Viridiplantae</taxon>
        <taxon>Streptophyta</taxon>
        <taxon>Embryophyta</taxon>
        <taxon>Tracheophyta</taxon>
        <taxon>Spermatophyta</taxon>
        <taxon>Magnoliopsida</taxon>
        <taxon>Liliopsida</taxon>
        <taxon>Poales</taxon>
        <taxon>Poaceae</taxon>
        <taxon>PACMAD clade</taxon>
        <taxon>Arundinoideae</taxon>
        <taxon>Arundineae</taxon>
        <taxon>Arundo</taxon>
    </lineage>
</organism>
<protein>
    <submittedName>
        <fullName evidence="1">Uncharacterized protein</fullName>
    </submittedName>
</protein>
<name>A0A0A9CE96_ARUDO</name>
<accession>A0A0A9CE96</accession>
<dbReference type="EMBL" id="GBRH01228053">
    <property type="protein sequence ID" value="JAD69842.1"/>
    <property type="molecule type" value="Transcribed_RNA"/>
</dbReference>
<sequence>MPRCRGGGSGGRC</sequence>
<evidence type="ECO:0000313" key="1">
    <source>
        <dbReference type="EMBL" id="JAD69842.1"/>
    </source>
</evidence>
<reference evidence="1" key="2">
    <citation type="journal article" date="2015" name="Data Brief">
        <title>Shoot transcriptome of the giant reed, Arundo donax.</title>
        <authorList>
            <person name="Barrero R.A."/>
            <person name="Guerrero F.D."/>
            <person name="Moolhuijzen P."/>
            <person name="Goolsby J.A."/>
            <person name="Tidwell J."/>
            <person name="Bellgard S.E."/>
            <person name="Bellgard M.I."/>
        </authorList>
    </citation>
    <scope>NUCLEOTIDE SEQUENCE</scope>
    <source>
        <tissue evidence="1">Shoot tissue taken approximately 20 cm above the soil surface</tissue>
    </source>
</reference>
<proteinExistence type="predicted"/>
<reference evidence="1" key="1">
    <citation type="submission" date="2014-09" db="EMBL/GenBank/DDBJ databases">
        <authorList>
            <person name="Magalhaes I.L.F."/>
            <person name="Oliveira U."/>
            <person name="Santos F.R."/>
            <person name="Vidigal T.H.D.A."/>
            <person name="Brescovit A.D."/>
            <person name="Santos A.J."/>
        </authorList>
    </citation>
    <scope>NUCLEOTIDE SEQUENCE</scope>
    <source>
        <tissue evidence="1">Shoot tissue taken approximately 20 cm above the soil surface</tissue>
    </source>
</reference>